<protein>
    <recommendedName>
        <fullName evidence="3">Periplasmic binding protein domain-containing protein</fullName>
    </recommendedName>
</protein>
<proteinExistence type="predicted"/>
<keyword evidence="1" id="KW-1133">Transmembrane helix</keyword>
<accession>A0A3P3XT47</accession>
<evidence type="ECO:0000256" key="1">
    <source>
        <dbReference type="SAM" id="Phobius"/>
    </source>
</evidence>
<organism evidence="2">
    <name type="scientific">uncultured spirochete</name>
    <dbReference type="NCBI Taxonomy" id="156406"/>
    <lineage>
        <taxon>Bacteria</taxon>
        <taxon>Pseudomonadati</taxon>
        <taxon>Spirochaetota</taxon>
        <taxon>Spirochaetia</taxon>
        <taxon>Spirochaetales</taxon>
        <taxon>environmental samples</taxon>
    </lineage>
</organism>
<gene>
    <name evidence="2" type="ORF">SPIRO4BDMA_50941</name>
</gene>
<dbReference type="AlphaFoldDB" id="A0A3P3XT47"/>
<sequence>MRLCNGLREYGAKMMRGGKEFRFGPTFTWYILSAMLLSVFLAGCDRAPIHATVDEAFALVYPELSSKVVKEFPPIPINTREGAKNSDAYLPYPLQPGRIEALVNALDDKNRPKASERAGSASPIQIFVTSPAVAETFPPSRLDAHTVGINLLAPADSFFSVEWDSEWAYRELGLIAGYRLASLQKKEDAAASAAILFSRGTGRGQKELDAFTQSFEKGFRLAGSRASAPLPPAGALSVFDVESMGLPGNHLEQVLSALRQAEDRKPRLLVLASGSRLALEKAIGMKDIDIMADVRSLGPDLPVKKIFAAIGENTPALISAIRNLAKKIEEGDAALETVRVYPTIVLSKEAKHIRAIVDEETPKAAK</sequence>
<keyword evidence="1" id="KW-0472">Membrane</keyword>
<dbReference type="EMBL" id="FWDO01000005">
    <property type="protein sequence ID" value="SLM19426.1"/>
    <property type="molecule type" value="Genomic_DNA"/>
</dbReference>
<evidence type="ECO:0000313" key="2">
    <source>
        <dbReference type="EMBL" id="SLM19426.1"/>
    </source>
</evidence>
<name>A0A3P3XT47_9SPIR</name>
<evidence type="ECO:0008006" key="3">
    <source>
        <dbReference type="Google" id="ProtNLM"/>
    </source>
</evidence>
<feature type="transmembrane region" description="Helical" evidence="1">
    <location>
        <begin position="21"/>
        <end position="42"/>
    </location>
</feature>
<keyword evidence="1" id="KW-0812">Transmembrane</keyword>
<reference evidence="2" key="1">
    <citation type="submission" date="2017-02" db="EMBL/GenBank/DDBJ databases">
        <authorList>
            <person name="Regsiter A."/>
            <person name="William W."/>
        </authorList>
    </citation>
    <scope>NUCLEOTIDE SEQUENCE</scope>
    <source>
        <strain evidence="2">BdmA 4</strain>
    </source>
</reference>